<keyword evidence="2" id="KW-1185">Reference proteome</keyword>
<protein>
    <submittedName>
        <fullName evidence="1">Uncharacterized protein</fullName>
    </submittedName>
</protein>
<dbReference type="KEGG" id="dic:Dpoa569_0001332"/>
<dbReference type="STRING" id="568768.GCA_000406125_02525"/>
<dbReference type="EMBL" id="CP042220">
    <property type="protein sequence ID" value="QDX31939.1"/>
    <property type="molecule type" value="Genomic_DNA"/>
</dbReference>
<proteinExistence type="predicted"/>
<organism evidence="1 2">
    <name type="scientific">Dickeya poaceiphila</name>
    <dbReference type="NCBI Taxonomy" id="568768"/>
    <lineage>
        <taxon>Bacteria</taxon>
        <taxon>Pseudomonadati</taxon>
        <taxon>Pseudomonadota</taxon>
        <taxon>Gammaproteobacteria</taxon>
        <taxon>Enterobacterales</taxon>
        <taxon>Pectobacteriaceae</taxon>
        <taxon>Dickeya</taxon>
    </lineage>
</organism>
<dbReference type="AlphaFoldDB" id="A0A5B8HTW0"/>
<reference evidence="1 2" key="1">
    <citation type="journal article" date="2019" name="Environ. Microbiol.">
        <title>The phytopathogenic nature of Dickeya aquatica 174/2 and the dynamic early evolution of Dickeya pathogenicity.</title>
        <authorList>
            <person name="Duprey A."/>
            <person name="Taib N."/>
            <person name="Leonard S."/>
            <person name="Garin T."/>
            <person name="Flandrois J.P."/>
            <person name="Nasser W."/>
            <person name="Brochier-Armanet C."/>
            <person name="Reverchon S."/>
        </authorList>
    </citation>
    <scope>NUCLEOTIDE SEQUENCE [LARGE SCALE GENOMIC DNA]</scope>
    <source>
        <strain evidence="1 2">NCPPB 569</strain>
    </source>
</reference>
<dbReference type="OrthoDB" id="9016990at2"/>
<accession>A0A5B8HTW0</accession>
<sequence length="122" mass="13505">MDLFNITSGAVSLVNDYVPAVIKINTGYVTAPSGKRTPSYSQADVSVQLQELSSMDLKQMDSLNVQGITRVAYVHGNFSAINRANQTGGDILVVNGNEWLIVKIAELWYDWCKLIINLQRKT</sequence>
<evidence type="ECO:0000313" key="2">
    <source>
        <dbReference type="Proteomes" id="UP000320591"/>
    </source>
</evidence>
<name>A0A5B8HTW0_9GAMM</name>
<gene>
    <name evidence="1" type="ORF">Dpoa569_0001332</name>
</gene>
<evidence type="ECO:0000313" key="1">
    <source>
        <dbReference type="EMBL" id="QDX31939.1"/>
    </source>
</evidence>
<dbReference type="Proteomes" id="UP000320591">
    <property type="component" value="Chromosome"/>
</dbReference>